<evidence type="ECO:0000259" key="2">
    <source>
        <dbReference type="Pfam" id="PF01757"/>
    </source>
</evidence>
<accession>A0A9Y2KZG1</accession>
<feature type="transmembrane region" description="Helical" evidence="1">
    <location>
        <begin position="306"/>
        <end position="324"/>
    </location>
</feature>
<dbReference type="PANTHER" id="PTHR23028">
    <property type="entry name" value="ACETYLTRANSFERASE"/>
    <property type="match status" value="1"/>
</dbReference>
<reference evidence="4 5" key="1">
    <citation type="submission" date="2023-06" db="EMBL/GenBank/DDBJ databases">
        <title>Parasedimentitalea psychrophila sp. nov., a psychrophilic bacterium isolated from deep-sea sediment.</title>
        <authorList>
            <person name="Li A."/>
        </authorList>
    </citation>
    <scope>NUCLEOTIDE SEQUENCE [LARGE SCALE GENOMIC DNA]</scope>
    <source>
        <strain evidence="4 5">QS115</strain>
    </source>
</reference>
<keyword evidence="1" id="KW-0812">Transmembrane</keyword>
<evidence type="ECO:0000256" key="1">
    <source>
        <dbReference type="SAM" id="Phobius"/>
    </source>
</evidence>
<feature type="transmembrane region" description="Helical" evidence="1">
    <location>
        <begin position="266"/>
        <end position="286"/>
    </location>
</feature>
<keyword evidence="4" id="KW-0012">Acyltransferase</keyword>
<protein>
    <submittedName>
        <fullName evidence="4">Acyltransferase family protein</fullName>
        <ecNumber evidence="4">2.3.1.-</ecNumber>
    </submittedName>
</protein>
<feature type="transmembrane region" description="Helical" evidence="1">
    <location>
        <begin position="72"/>
        <end position="91"/>
    </location>
</feature>
<feature type="transmembrane region" description="Helical" evidence="1">
    <location>
        <begin position="241"/>
        <end position="259"/>
    </location>
</feature>
<dbReference type="PANTHER" id="PTHR23028:SF53">
    <property type="entry name" value="ACYL_TRANSF_3 DOMAIN-CONTAINING PROTEIN"/>
    <property type="match status" value="1"/>
</dbReference>
<feature type="transmembrane region" description="Helical" evidence="1">
    <location>
        <begin position="344"/>
        <end position="363"/>
    </location>
</feature>
<dbReference type="GO" id="GO:0009103">
    <property type="term" value="P:lipopolysaccharide biosynthetic process"/>
    <property type="evidence" value="ECO:0007669"/>
    <property type="project" value="TreeGrafter"/>
</dbReference>
<organism evidence="4 5">
    <name type="scientific">Parasedimentitalea psychrophila</name>
    <dbReference type="NCBI Taxonomy" id="2997337"/>
    <lineage>
        <taxon>Bacteria</taxon>
        <taxon>Pseudomonadati</taxon>
        <taxon>Pseudomonadota</taxon>
        <taxon>Alphaproteobacteria</taxon>
        <taxon>Rhodobacterales</taxon>
        <taxon>Paracoccaceae</taxon>
        <taxon>Parasedimentitalea</taxon>
    </lineage>
</organism>
<dbReference type="RefSeq" id="WP_270921260.1">
    <property type="nucleotide sequence ID" value="NZ_CP127247.1"/>
</dbReference>
<keyword evidence="4" id="KW-0808">Transferase</keyword>
<dbReference type="Pfam" id="PF01757">
    <property type="entry name" value="Acyl_transf_3"/>
    <property type="match status" value="1"/>
</dbReference>
<dbReference type="KEGG" id="ppso:QPJ95_18835"/>
<dbReference type="GO" id="GO:0016747">
    <property type="term" value="F:acyltransferase activity, transferring groups other than amino-acyl groups"/>
    <property type="evidence" value="ECO:0007669"/>
    <property type="project" value="InterPro"/>
</dbReference>
<sequence length="626" mass="69791">MNYRPEIDGLRALAVVPVVLSHAGLAFFSGGYVGVDIFFVISGYLITGILLRELQNGNFSFLNFYERRARRILPALFFVIFCSVPFALLWMPPSQLMDYSRSLAAVMLFVSNVHFWETAGYFGLDAALKPLLHTWSLAVEEQFYMLFPMLLVLTKRWSIRQKLTGLLVLAALSLSLSEWGWRNEPEANFYFTFSRFWELLSGAITAVAMHDKRPSSNNSLAVIGLILILFSITVFDEKTPFPSIYTLVPVLGAMLLLRFAHRGTFVAQILSLRPIIGIGLISYSAYLWHQPLLAFARIRSIIEPNPFFMIFLAGFSFALAYLSWRFVEKPFRRGPVPALPGKPLFLGTSSIIIIFLVSIGLYGESQKGFINHYNDAQQAVLSSVGHTEIDAASIKGCLLHIDETIADFNPECLNPKADILIVGDSHAAALTSGLRLHYSISQFNVAGCPPLLDYVNSTRPNCARLNLKLPGIIADLQPTLIILHANWKHYDLGDLVGLGMMLDQFQSASPETRIMILGGVPQWPPSLPERLVMYDDPLAETRWLLTKLAGIREIDLKLAVIARSRGALYQSLVEDLCNEDYCLATVPQQIGSGRSPMAWDYGHLTFDGSIYIVKSILASVIARLVS</sequence>
<dbReference type="EMBL" id="CP127247">
    <property type="protein sequence ID" value="WIY24562.1"/>
    <property type="molecule type" value="Genomic_DNA"/>
</dbReference>
<dbReference type="InterPro" id="IPR050879">
    <property type="entry name" value="Acyltransferase_3"/>
</dbReference>
<feature type="domain" description="Acyltransferase 3" evidence="2">
    <location>
        <begin position="5"/>
        <end position="324"/>
    </location>
</feature>
<dbReference type="GO" id="GO:0016020">
    <property type="term" value="C:membrane"/>
    <property type="evidence" value="ECO:0007669"/>
    <property type="project" value="TreeGrafter"/>
</dbReference>
<evidence type="ECO:0000313" key="5">
    <source>
        <dbReference type="Proteomes" id="UP001238334"/>
    </source>
</evidence>
<keyword evidence="1" id="KW-1133">Transmembrane helix</keyword>
<gene>
    <name evidence="4" type="ORF">QPJ95_18835</name>
</gene>
<dbReference type="Proteomes" id="UP001238334">
    <property type="component" value="Chromosome"/>
</dbReference>
<dbReference type="AlphaFoldDB" id="A0A9Y2KZG1"/>
<evidence type="ECO:0000313" key="4">
    <source>
        <dbReference type="EMBL" id="WIY24562.1"/>
    </source>
</evidence>
<name>A0A9Y2KZG1_9RHOB</name>
<dbReference type="InterPro" id="IPR002656">
    <property type="entry name" value="Acyl_transf_3_dom"/>
</dbReference>
<feature type="transmembrane region" description="Helical" evidence="1">
    <location>
        <begin position="34"/>
        <end position="51"/>
    </location>
</feature>
<dbReference type="InterPro" id="IPR043968">
    <property type="entry name" value="SGNH"/>
</dbReference>
<proteinExistence type="predicted"/>
<keyword evidence="5" id="KW-1185">Reference proteome</keyword>
<evidence type="ECO:0000259" key="3">
    <source>
        <dbReference type="Pfam" id="PF19040"/>
    </source>
</evidence>
<feature type="transmembrane region" description="Helical" evidence="1">
    <location>
        <begin position="12"/>
        <end position="28"/>
    </location>
</feature>
<dbReference type="Pfam" id="PF19040">
    <property type="entry name" value="SGNH"/>
    <property type="match status" value="1"/>
</dbReference>
<dbReference type="EC" id="2.3.1.-" evidence="4"/>
<keyword evidence="1" id="KW-0472">Membrane</keyword>
<feature type="transmembrane region" description="Helical" evidence="1">
    <location>
        <begin position="219"/>
        <end position="235"/>
    </location>
</feature>
<feature type="domain" description="SGNH" evidence="3">
    <location>
        <begin position="409"/>
        <end position="614"/>
    </location>
</feature>